<dbReference type="Proteomes" id="UP001432322">
    <property type="component" value="Unassembled WGS sequence"/>
</dbReference>
<keyword evidence="2" id="KW-1185">Reference proteome</keyword>
<organism evidence="1 2">
    <name type="scientific">Pristionchus fissidentatus</name>
    <dbReference type="NCBI Taxonomy" id="1538716"/>
    <lineage>
        <taxon>Eukaryota</taxon>
        <taxon>Metazoa</taxon>
        <taxon>Ecdysozoa</taxon>
        <taxon>Nematoda</taxon>
        <taxon>Chromadorea</taxon>
        <taxon>Rhabditida</taxon>
        <taxon>Rhabditina</taxon>
        <taxon>Diplogasteromorpha</taxon>
        <taxon>Diplogasteroidea</taxon>
        <taxon>Neodiplogasteridae</taxon>
        <taxon>Pristionchus</taxon>
    </lineage>
</organism>
<dbReference type="EMBL" id="BTSY01000006">
    <property type="protein sequence ID" value="GMT31643.1"/>
    <property type="molecule type" value="Genomic_DNA"/>
</dbReference>
<feature type="non-terminal residue" evidence="1">
    <location>
        <position position="1"/>
    </location>
</feature>
<accession>A0AAV5WLY7</accession>
<name>A0AAV5WLY7_9BILA</name>
<evidence type="ECO:0000313" key="2">
    <source>
        <dbReference type="Proteomes" id="UP001432322"/>
    </source>
</evidence>
<dbReference type="AlphaFoldDB" id="A0AAV5WLY7"/>
<comment type="caution">
    <text evidence="1">The sequence shown here is derived from an EMBL/GenBank/DDBJ whole genome shotgun (WGS) entry which is preliminary data.</text>
</comment>
<proteinExistence type="predicted"/>
<protein>
    <submittedName>
        <fullName evidence="1">Uncharacterized protein</fullName>
    </submittedName>
</protein>
<gene>
    <name evidence="1" type="ORF">PFISCL1PPCAC_22940</name>
</gene>
<sequence length="465" mass="53735">SMPTDAVRLERLAAQLTFLYNGERVIPEVNPAARTVYDDYLKEIGRQDILDEAGQNLDVLLNELDKAEKQRNQTPVAGADPPASIVPSDDFFHSIGWLAYARMDELNDFDVIMHPIEELVSDKDARAKMRPVFFSWCIMLLEKLTHQMDPQATSNEFVDCVDLMENAVFFYLYEHTETLPNEMVMHCGLRIMRSCCNVTYRPKFWPIYLRIVVTRCLRTREIPFKIQELCYKLSMQASWMLGPRFWSNDEEFVRLLAALSSVHWRLMLEGLADRMPIVTTYSLFLELFTVCEERNRISDQTAICVANNCKEMLESIAGYIKGEEQNPKPLDAGQAFVVTSLMSALVATGAFHMIHADDERVIVDWWLRHAVDQSDVFRELMLCSTSIKTLDTRVLAGLAGYYERCFAGEVPEDEADLMVMHWVMKLIHEKRTDFYDKKSLSECVARLERVRTPKKYVDALKRLKC</sequence>
<evidence type="ECO:0000313" key="1">
    <source>
        <dbReference type="EMBL" id="GMT31643.1"/>
    </source>
</evidence>
<reference evidence="1" key="1">
    <citation type="submission" date="2023-10" db="EMBL/GenBank/DDBJ databases">
        <title>Genome assembly of Pristionchus species.</title>
        <authorList>
            <person name="Yoshida K."/>
            <person name="Sommer R.J."/>
        </authorList>
    </citation>
    <scope>NUCLEOTIDE SEQUENCE</scope>
    <source>
        <strain evidence="1">RS5133</strain>
    </source>
</reference>